<feature type="compositionally biased region" description="Polar residues" evidence="1">
    <location>
        <begin position="563"/>
        <end position="581"/>
    </location>
</feature>
<feature type="compositionally biased region" description="Low complexity" evidence="1">
    <location>
        <begin position="35"/>
        <end position="51"/>
    </location>
</feature>
<feature type="region of interest" description="Disordered" evidence="1">
    <location>
        <begin position="486"/>
        <end position="506"/>
    </location>
</feature>
<reference evidence="3" key="2">
    <citation type="submission" date="2023-06" db="EMBL/GenBank/DDBJ databases">
        <authorList>
            <person name="Ma L."/>
            <person name="Liu K.-W."/>
            <person name="Li Z."/>
            <person name="Hsiao Y.-Y."/>
            <person name="Qi Y."/>
            <person name="Fu T."/>
            <person name="Tang G."/>
            <person name="Zhang D."/>
            <person name="Sun W.-H."/>
            <person name="Liu D.-K."/>
            <person name="Li Y."/>
            <person name="Chen G.-Z."/>
            <person name="Liu X.-D."/>
            <person name="Liao X.-Y."/>
            <person name="Jiang Y.-T."/>
            <person name="Yu X."/>
            <person name="Hao Y."/>
            <person name="Huang J."/>
            <person name="Zhao X.-W."/>
            <person name="Ke S."/>
            <person name="Chen Y.-Y."/>
            <person name="Wu W.-L."/>
            <person name="Hsu J.-L."/>
            <person name="Lin Y.-F."/>
            <person name="Huang M.-D."/>
            <person name="Li C.-Y."/>
            <person name="Huang L."/>
            <person name="Wang Z.-W."/>
            <person name="Zhao X."/>
            <person name="Zhong W.-Y."/>
            <person name="Peng D.-H."/>
            <person name="Ahmad S."/>
            <person name="Lan S."/>
            <person name="Zhang J.-S."/>
            <person name="Tsai W.-C."/>
            <person name="Van De Peer Y."/>
            <person name="Liu Z.-J."/>
        </authorList>
    </citation>
    <scope>NUCLEOTIDE SEQUENCE</scope>
    <source>
        <strain evidence="3">SCP</strain>
        <tissue evidence="3">Leaves</tissue>
    </source>
</reference>
<dbReference type="AlphaFoldDB" id="A0AAV9BJ36"/>
<evidence type="ECO:0000313" key="3">
    <source>
        <dbReference type="EMBL" id="KAK1276142.1"/>
    </source>
</evidence>
<sequence>MTLGRFRNSSISPLDPSKSKTQSTGSVDRVPIYTPVPSNPNSDDPSLPDLLSLSSVSSQIEGRDRSGREKAFGKGFGAWRSTGHPFLPLGYPRVQNLSGNATEGLYGDQLNPWTATTSEAPNRQRSHKQDHDDWASVCEELLGVGPPADKIKGGRIFLSWLKETFSIVPDVELDDDILQQYARAYILFVLGSTIFADGTGNKIHACYLHLFRDFEDAGRYSWGAAALAHLYRALYRGSMLGERMSAGSHGFYSLLQLWSWERLHVGRPSLHDPDFILGDRPLGARWKVTQRFDENSRVLIYYRAQLDYQLQSQVIWQPYPGTYETLPPACLDHMELWTARVPLICFDIVEMHVPDRVARQFGWHQDIPSDVEAIDRVNRRGRQDVNWIVFHQSYIERWDQRLDHIHQFPDTRSSRRYMEWYWERTVRHITPPPPPQYHPGYVAPNSGGVTQNITEVLARGLVLYPNCGEWDRIVAVARDYADAMMGDMGQPSSTPSASTDADDSEDVVDDSFAHTEFTIDEFFNDVRLDAEIDEQPQQPAPAPDRAPQMTLQTYTRGPRRVWCTSTTASRGSSEQFTTPPQSGVPPSTATDVPSSSAPPAPRKAKKKGLMRIFG</sequence>
<gene>
    <name evidence="3" type="ORF">QJS04_geneDACA000763</name>
</gene>
<dbReference type="PANTHER" id="PTHR46033:SF62">
    <property type="entry name" value="AMINOTRANSFERASE-LIKE PLANT MOBILE DOMAIN-CONTAINING PROTEIN"/>
    <property type="match status" value="1"/>
</dbReference>
<evidence type="ECO:0000313" key="4">
    <source>
        <dbReference type="Proteomes" id="UP001179952"/>
    </source>
</evidence>
<evidence type="ECO:0000259" key="2">
    <source>
        <dbReference type="Pfam" id="PF10536"/>
    </source>
</evidence>
<feature type="compositionally biased region" description="Low complexity" evidence="1">
    <location>
        <begin position="584"/>
        <end position="595"/>
    </location>
</feature>
<dbReference type="Pfam" id="PF10536">
    <property type="entry name" value="PMD"/>
    <property type="match status" value="1"/>
</dbReference>
<protein>
    <recommendedName>
        <fullName evidence="2">Aminotransferase-like plant mobile domain-containing protein</fullName>
    </recommendedName>
</protein>
<dbReference type="InterPro" id="IPR019557">
    <property type="entry name" value="AminoTfrase-like_pln_mobile"/>
</dbReference>
<feature type="domain" description="Aminotransferase-like plant mobile" evidence="2">
    <location>
        <begin position="132"/>
        <end position="421"/>
    </location>
</feature>
<feature type="compositionally biased region" description="Basic residues" evidence="1">
    <location>
        <begin position="602"/>
        <end position="614"/>
    </location>
</feature>
<feature type="region of interest" description="Disordered" evidence="1">
    <location>
        <begin position="535"/>
        <end position="614"/>
    </location>
</feature>
<name>A0AAV9BJ36_ACOGR</name>
<dbReference type="Proteomes" id="UP001179952">
    <property type="component" value="Unassembled WGS sequence"/>
</dbReference>
<reference evidence="3" key="1">
    <citation type="journal article" date="2023" name="Nat. Commun.">
        <title>Diploid and tetraploid genomes of Acorus and the evolution of monocots.</title>
        <authorList>
            <person name="Ma L."/>
            <person name="Liu K.W."/>
            <person name="Li Z."/>
            <person name="Hsiao Y.Y."/>
            <person name="Qi Y."/>
            <person name="Fu T."/>
            <person name="Tang G.D."/>
            <person name="Zhang D."/>
            <person name="Sun W.H."/>
            <person name="Liu D.K."/>
            <person name="Li Y."/>
            <person name="Chen G.Z."/>
            <person name="Liu X.D."/>
            <person name="Liao X.Y."/>
            <person name="Jiang Y.T."/>
            <person name="Yu X."/>
            <person name="Hao Y."/>
            <person name="Huang J."/>
            <person name="Zhao X.W."/>
            <person name="Ke S."/>
            <person name="Chen Y.Y."/>
            <person name="Wu W.L."/>
            <person name="Hsu J.L."/>
            <person name="Lin Y.F."/>
            <person name="Huang M.D."/>
            <person name="Li C.Y."/>
            <person name="Huang L."/>
            <person name="Wang Z.W."/>
            <person name="Zhao X."/>
            <person name="Zhong W.Y."/>
            <person name="Peng D.H."/>
            <person name="Ahmad S."/>
            <person name="Lan S."/>
            <person name="Zhang J.S."/>
            <person name="Tsai W.C."/>
            <person name="Van de Peer Y."/>
            <person name="Liu Z.J."/>
        </authorList>
    </citation>
    <scope>NUCLEOTIDE SEQUENCE</scope>
    <source>
        <strain evidence="3">SCP</strain>
    </source>
</reference>
<evidence type="ECO:0000256" key="1">
    <source>
        <dbReference type="SAM" id="MobiDB-lite"/>
    </source>
</evidence>
<dbReference type="PANTHER" id="PTHR46033">
    <property type="entry name" value="PROTEIN MAIN-LIKE 2"/>
    <property type="match status" value="1"/>
</dbReference>
<organism evidence="3 4">
    <name type="scientific">Acorus gramineus</name>
    <name type="common">Dwarf sweet flag</name>
    <dbReference type="NCBI Taxonomy" id="55184"/>
    <lineage>
        <taxon>Eukaryota</taxon>
        <taxon>Viridiplantae</taxon>
        <taxon>Streptophyta</taxon>
        <taxon>Embryophyta</taxon>
        <taxon>Tracheophyta</taxon>
        <taxon>Spermatophyta</taxon>
        <taxon>Magnoliopsida</taxon>
        <taxon>Liliopsida</taxon>
        <taxon>Acoraceae</taxon>
        <taxon>Acorus</taxon>
    </lineage>
</organism>
<comment type="caution">
    <text evidence="3">The sequence shown here is derived from an EMBL/GenBank/DDBJ whole genome shotgun (WGS) entry which is preliminary data.</text>
</comment>
<dbReference type="GO" id="GO:0010073">
    <property type="term" value="P:meristem maintenance"/>
    <property type="evidence" value="ECO:0007669"/>
    <property type="project" value="InterPro"/>
</dbReference>
<keyword evidence="4" id="KW-1185">Reference proteome</keyword>
<accession>A0AAV9BJ36</accession>
<proteinExistence type="predicted"/>
<feature type="region of interest" description="Disordered" evidence="1">
    <location>
        <begin position="1"/>
        <end position="51"/>
    </location>
</feature>
<dbReference type="EMBL" id="JAUJYN010000003">
    <property type="protein sequence ID" value="KAK1276142.1"/>
    <property type="molecule type" value="Genomic_DNA"/>
</dbReference>
<dbReference type="InterPro" id="IPR044824">
    <property type="entry name" value="MAIN-like"/>
</dbReference>